<feature type="transmembrane region" description="Helical" evidence="6">
    <location>
        <begin position="161"/>
        <end position="180"/>
    </location>
</feature>
<proteinExistence type="predicted"/>
<evidence type="ECO:0008006" key="9">
    <source>
        <dbReference type="Google" id="ProtNLM"/>
    </source>
</evidence>
<evidence type="ECO:0000256" key="1">
    <source>
        <dbReference type="ARBA" id="ARBA00004651"/>
    </source>
</evidence>
<sequence>MALKKSPTDLLGNSAWNAIAFGVAVALNLLILPFVVFRLGVAAFGVASLVTACVAPALAFSNALALSTTRELAQRLAPAQRDEAQRHFATAMMLAIGIGGLIAIILGLAGAPLARLAFHLISPSADDLGLAFVLAAAGWLCQCISAVVLALFTARQDYRRIAAISIGGTVIATASMLLLIPRWPHASTFLGCQALGFATNLALAFGLSRRATGERMARPALHRGPLGHLVRLGGWQLAAQAGAVVTVQADRYLLGALLQPQFVGFYSIAQRLEEAVYIGVLKVGEVLFPFFSTLQAEADDRKVDLLFRSSWVLNVIAASAIGGLVPVAGPLLHLWTGAEVAAEGQRVLVILSIAGIFGSSANVFAFYFLAQGRSRSNALISLLTGVATLSASAVVLPYFGWRAAGWSACFGMIAQMITTVILLRTSFSLAGMWSRLANFVLMPLGAGIVTALALGYCLHDASFGHSPSWPYVGSIYFVAAGIIFVVAVAVSRIGPHGAMCWRDLHVIASRLLPVRGP</sequence>
<dbReference type="RefSeq" id="WP_057836605.1">
    <property type="nucleotide sequence ID" value="NZ_LLXZ01000108.1"/>
</dbReference>
<evidence type="ECO:0000256" key="3">
    <source>
        <dbReference type="ARBA" id="ARBA00022692"/>
    </source>
</evidence>
<dbReference type="AlphaFoldDB" id="A0A0R3LHY6"/>
<feature type="transmembrane region" description="Helical" evidence="6">
    <location>
        <begin position="347"/>
        <end position="370"/>
    </location>
</feature>
<keyword evidence="5 6" id="KW-0472">Membrane</keyword>
<evidence type="ECO:0000313" key="8">
    <source>
        <dbReference type="Proteomes" id="UP000050863"/>
    </source>
</evidence>
<protein>
    <recommendedName>
        <fullName evidence="9">Polysaccharide biosynthesis protein C-terminal domain-containing protein</fullName>
    </recommendedName>
</protein>
<evidence type="ECO:0000256" key="4">
    <source>
        <dbReference type="ARBA" id="ARBA00022989"/>
    </source>
</evidence>
<dbReference type="OrthoDB" id="8183344at2"/>
<dbReference type="PANTHER" id="PTHR30250">
    <property type="entry name" value="PST FAMILY PREDICTED COLANIC ACID TRANSPORTER"/>
    <property type="match status" value="1"/>
</dbReference>
<evidence type="ECO:0000313" key="7">
    <source>
        <dbReference type="EMBL" id="KRR06782.1"/>
    </source>
</evidence>
<keyword evidence="4 6" id="KW-1133">Transmembrane helix</keyword>
<feature type="transmembrane region" description="Helical" evidence="6">
    <location>
        <begin position="88"/>
        <end position="109"/>
    </location>
</feature>
<dbReference type="EMBL" id="LLXZ01000108">
    <property type="protein sequence ID" value="KRR06782.1"/>
    <property type="molecule type" value="Genomic_DNA"/>
</dbReference>
<feature type="transmembrane region" description="Helical" evidence="6">
    <location>
        <begin position="377"/>
        <end position="399"/>
    </location>
</feature>
<dbReference type="STRING" id="280332.CQ12_32050"/>
<dbReference type="PANTHER" id="PTHR30250:SF26">
    <property type="entry name" value="PSMA PROTEIN"/>
    <property type="match status" value="1"/>
</dbReference>
<feature type="transmembrane region" description="Helical" evidence="6">
    <location>
        <begin position="311"/>
        <end position="335"/>
    </location>
</feature>
<feature type="transmembrane region" description="Helical" evidence="6">
    <location>
        <begin position="468"/>
        <end position="490"/>
    </location>
</feature>
<accession>A0A0R3LHY6</accession>
<dbReference type="Pfam" id="PF13440">
    <property type="entry name" value="Polysacc_synt_3"/>
    <property type="match status" value="1"/>
</dbReference>
<keyword evidence="8" id="KW-1185">Reference proteome</keyword>
<feature type="transmembrane region" description="Helical" evidence="6">
    <location>
        <begin position="186"/>
        <end position="208"/>
    </location>
</feature>
<evidence type="ECO:0000256" key="5">
    <source>
        <dbReference type="ARBA" id="ARBA00023136"/>
    </source>
</evidence>
<organism evidence="7 8">
    <name type="scientific">Bradyrhizobium jicamae</name>
    <dbReference type="NCBI Taxonomy" id="280332"/>
    <lineage>
        <taxon>Bacteria</taxon>
        <taxon>Pseudomonadati</taxon>
        <taxon>Pseudomonadota</taxon>
        <taxon>Alphaproteobacteria</taxon>
        <taxon>Hyphomicrobiales</taxon>
        <taxon>Nitrobacteraceae</taxon>
        <taxon>Bradyrhizobium</taxon>
    </lineage>
</organism>
<feature type="transmembrane region" description="Helical" evidence="6">
    <location>
        <begin position="15"/>
        <end position="36"/>
    </location>
</feature>
<feature type="transmembrane region" description="Helical" evidence="6">
    <location>
        <begin position="42"/>
        <end position="67"/>
    </location>
</feature>
<dbReference type="GO" id="GO:0005886">
    <property type="term" value="C:plasma membrane"/>
    <property type="evidence" value="ECO:0007669"/>
    <property type="project" value="UniProtKB-SubCell"/>
</dbReference>
<keyword evidence="3 6" id="KW-0812">Transmembrane</keyword>
<keyword evidence="2" id="KW-1003">Cell membrane</keyword>
<comment type="caution">
    <text evidence="7">The sequence shown here is derived from an EMBL/GenBank/DDBJ whole genome shotgun (WGS) entry which is preliminary data.</text>
</comment>
<comment type="subcellular location">
    <subcellularLocation>
        <location evidence="1">Cell membrane</location>
        <topology evidence="1">Multi-pass membrane protein</topology>
    </subcellularLocation>
</comment>
<feature type="transmembrane region" description="Helical" evidence="6">
    <location>
        <begin position="405"/>
        <end position="424"/>
    </location>
</feature>
<evidence type="ECO:0000256" key="6">
    <source>
        <dbReference type="SAM" id="Phobius"/>
    </source>
</evidence>
<reference evidence="7 8" key="1">
    <citation type="submission" date="2014-03" db="EMBL/GenBank/DDBJ databases">
        <title>Bradyrhizobium valentinum sp. nov., isolated from effective nodules of Lupinus mariae-josephae, a lupine endemic of basic-lime soils in Eastern Spain.</title>
        <authorList>
            <person name="Duran D."/>
            <person name="Rey L."/>
            <person name="Navarro A."/>
            <person name="Busquets A."/>
            <person name="Imperial J."/>
            <person name="Ruiz-Argueso T."/>
        </authorList>
    </citation>
    <scope>NUCLEOTIDE SEQUENCE [LARGE SCALE GENOMIC DNA]</scope>
    <source>
        <strain evidence="7 8">PAC68</strain>
    </source>
</reference>
<evidence type="ECO:0000256" key="2">
    <source>
        <dbReference type="ARBA" id="ARBA00022475"/>
    </source>
</evidence>
<name>A0A0R3LHY6_9BRAD</name>
<feature type="transmembrane region" description="Helical" evidence="6">
    <location>
        <begin position="436"/>
        <end position="456"/>
    </location>
</feature>
<feature type="transmembrane region" description="Helical" evidence="6">
    <location>
        <begin position="129"/>
        <end position="154"/>
    </location>
</feature>
<dbReference type="InterPro" id="IPR050833">
    <property type="entry name" value="Poly_Biosynth_Transport"/>
</dbReference>
<gene>
    <name evidence="7" type="ORF">CQ12_32050</name>
</gene>
<dbReference type="Proteomes" id="UP000050863">
    <property type="component" value="Unassembled WGS sequence"/>
</dbReference>